<evidence type="ECO:0000313" key="1">
    <source>
        <dbReference type="EMBL" id="MBU2949714.1"/>
    </source>
</evidence>
<keyword evidence="2" id="KW-1185">Reference proteome</keyword>
<dbReference type="EMBL" id="JAHKPD010000008">
    <property type="protein sequence ID" value="MBU2949714.1"/>
    <property type="molecule type" value="Genomic_DNA"/>
</dbReference>
<gene>
    <name evidence="1" type="ORF">KO493_03270</name>
</gene>
<name>A0ACC5U639_9FLAO</name>
<evidence type="ECO:0000313" key="2">
    <source>
        <dbReference type="Proteomes" id="UP001647509"/>
    </source>
</evidence>
<comment type="caution">
    <text evidence="1">The sequence shown here is derived from an EMBL/GenBank/DDBJ whole genome shotgun (WGS) entry which is preliminary data.</text>
</comment>
<reference evidence="1" key="1">
    <citation type="submission" date="2021-05" db="EMBL/GenBank/DDBJ databases">
        <title>Draft genomes of bacteria isolated from model marine particles.</title>
        <authorList>
            <person name="Datta M.S."/>
            <person name="Schwartzman J.A."/>
            <person name="Enke T.N."/>
            <person name="Saavedra J."/>
            <person name="Cermak N."/>
            <person name="Cordero O.X."/>
        </authorList>
    </citation>
    <scope>NUCLEOTIDE SEQUENCE</scope>
    <source>
        <strain evidence="1">I2M19</strain>
    </source>
</reference>
<proteinExistence type="predicted"/>
<accession>A0ACC5U639</accession>
<dbReference type="Proteomes" id="UP001647509">
    <property type="component" value="Unassembled WGS sequence"/>
</dbReference>
<organism evidence="1 2">
    <name type="scientific">Pseudotamlana agarivorans</name>
    <dbReference type="NCBI Taxonomy" id="481183"/>
    <lineage>
        <taxon>Bacteria</taxon>
        <taxon>Pseudomonadati</taxon>
        <taxon>Bacteroidota</taxon>
        <taxon>Flavobacteriia</taxon>
        <taxon>Flavobacteriales</taxon>
        <taxon>Flavobacteriaceae</taxon>
        <taxon>Pseudotamlana</taxon>
    </lineage>
</organism>
<protein>
    <submittedName>
        <fullName evidence="1">Uncharacterized protein</fullName>
    </submittedName>
</protein>
<sequence length="55" mass="6022">MKREDYIGYGTIGLVLIILAILVPLMSSDEFWIALISQLSGIAVVALAVYLLNKL</sequence>